<evidence type="ECO:0000313" key="2">
    <source>
        <dbReference type="Proteomes" id="UP000516181"/>
    </source>
</evidence>
<reference evidence="1 2" key="1">
    <citation type="submission" date="2020-08" db="EMBL/GenBank/DDBJ databases">
        <title>Complete genome sequence of Klebsiella pneumoniae KP2757.</title>
        <authorList>
            <person name="Zhang X."/>
        </authorList>
    </citation>
    <scope>NUCLEOTIDE SEQUENCE [LARGE SCALE GENOMIC DNA]</scope>
    <source>
        <strain evidence="1 2">KP2757</strain>
    </source>
</reference>
<proteinExistence type="predicted"/>
<dbReference type="Pfam" id="PF05936">
    <property type="entry name" value="T6SS_VasE"/>
    <property type="match status" value="1"/>
</dbReference>
<dbReference type="AlphaFoldDB" id="A0A2V3KSJ2"/>
<dbReference type="EMBL" id="CP060807">
    <property type="protein sequence ID" value="QNP27292.1"/>
    <property type="molecule type" value="Genomic_DNA"/>
</dbReference>
<gene>
    <name evidence="1" type="primary">tssK</name>
    <name evidence="1" type="ORF">IAP99_04940</name>
</gene>
<accession>A0A2V3KSJ2</accession>
<protein>
    <submittedName>
        <fullName evidence="1">Type VI secretion system baseplate subunit TssK</fullName>
    </submittedName>
</protein>
<dbReference type="Proteomes" id="UP000516181">
    <property type="component" value="Chromosome"/>
</dbReference>
<dbReference type="InterPro" id="IPR010263">
    <property type="entry name" value="T6SS_TssK"/>
</dbReference>
<organism evidence="1 2">
    <name type="scientific">Klebsiella variicola</name>
    <dbReference type="NCBI Taxonomy" id="244366"/>
    <lineage>
        <taxon>Bacteria</taxon>
        <taxon>Pseudomonadati</taxon>
        <taxon>Pseudomonadota</taxon>
        <taxon>Gammaproteobacteria</taxon>
        <taxon>Enterobacterales</taxon>
        <taxon>Enterobacteriaceae</taxon>
        <taxon>Klebsiella/Raoultella group</taxon>
        <taxon>Klebsiella</taxon>
        <taxon>Klebsiella pneumoniae complex</taxon>
    </lineage>
</organism>
<dbReference type="NCBIfam" id="TIGR03353">
    <property type="entry name" value="VI_chp_4"/>
    <property type="match status" value="1"/>
</dbReference>
<sequence length="446" mass="49816">MKIHRPLWAEGTFLSSQQFQQQARWETYSNNSIAQLGIRHPWGVARVEFDREALALGKLKLRTLRLRFSDGSLIDSEVSDALPLACDLHTLAVENTAIVVLALPLEHANGGNLGQEKHTERPLRYRQEWHKVQDIYGSDSEEMAVECHALSLRFAHDNNQDYITCPLARLTRNGQGNWSQDESYIPPLLALSAHIGLVERLDTLLLQLQAKCRRLMALRRESNQCMADFAVADVSLFWLLNALNSAEPVLSDFLRYPSIHPELVWRELARLAGALLTFSLEHNVSAIPAYVHDAPASVFPPLFTLLSELLEASLPSRVIALELESLPGNRWKAELHDPRLREEADFYLSVRSSLPTHVVLQQLPRLCKIGAPDDVTLLVNVALNGVPVVPLTQVPAALPLRLENQYFALDMQSAPAKAMLDAGCCMIYAPGTLGDLKPELFAVLRS</sequence>
<dbReference type="PANTHER" id="PTHR35566:SF1">
    <property type="entry name" value="TYPE VI SECRETION SYSTEM BASEPLATE COMPONENT TSSK1"/>
    <property type="match status" value="1"/>
</dbReference>
<evidence type="ECO:0000313" key="1">
    <source>
        <dbReference type="EMBL" id="QNP27292.1"/>
    </source>
</evidence>
<dbReference type="PANTHER" id="PTHR35566">
    <property type="entry name" value="BLR3599 PROTEIN"/>
    <property type="match status" value="1"/>
</dbReference>
<name>A0A2V3KSJ2_KLEVA</name>
<dbReference type="RefSeq" id="WP_048268125.1">
    <property type="nucleotide sequence ID" value="NZ_BIGL01000007.1"/>
</dbReference>